<dbReference type="Gene3D" id="3.90.45.10">
    <property type="entry name" value="Peptide deformylase"/>
    <property type="match status" value="1"/>
</dbReference>
<feature type="binding site" evidence="3">
    <location>
        <position position="136"/>
    </location>
    <ligand>
        <name>Fe cation</name>
        <dbReference type="ChEBI" id="CHEBI:24875"/>
    </ligand>
</feature>
<dbReference type="NCBIfam" id="NF001159">
    <property type="entry name" value="PRK00150.1-3"/>
    <property type="match status" value="1"/>
</dbReference>
<comment type="cofactor">
    <cofactor evidence="3">
        <name>Fe(2+)</name>
        <dbReference type="ChEBI" id="CHEBI:29033"/>
    </cofactor>
    <text evidence="3">Binds 1 Fe(2+) ion.</text>
</comment>
<evidence type="ECO:0000256" key="3">
    <source>
        <dbReference type="HAMAP-Rule" id="MF_00163"/>
    </source>
</evidence>
<comment type="similarity">
    <text evidence="1 3">Belongs to the polypeptide deformylase family.</text>
</comment>
<dbReference type="InterPro" id="IPR036821">
    <property type="entry name" value="Peptide_deformylase_sf"/>
</dbReference>
<accession>A0ABP2AQ10</accession>
<name>A0ABP2AQ10_SARVE</name>
<gene>
    <name evidence="4" type="primary">def1</name>
    <name evidence="3" type="synonym">def</name>
    <name evidence="4" type="ORF">ERS852473_00315</name>
</gene>
<organism evidence="4 5">
    <name type="scientific">Sarcina ventriculi</name>
    <name type="common">Clostridium ventriculi</name>
    <dbReference type="NCBI Taxonomy" id="1267"/>
    <lineage>
        <taxon>Bacteria</taxon>
        <taxon>Bacillati</taxon>
        <taxon>Bacillota</taxon>
        <taxon>Clostridia</taxon>
        <taxon>Eubacteriales</taxon>
        <taxon>Clostridiaceae</taxon>
        <taxon>Sarcina</taxon>
    </lineage>
</organism>
<dbReference type="HAMAP" id="MF_00163">
    <property type="entry name" value="Pep_deformylase"/>
    <property type="match status" value="1"/>
</dbReference>
<comment type="caution">
    <text evidence="4">The sequence shown here is derived from an EMBL/GenBank/DDBJ whole genome shotgun (WGS) entry which is preliminary data.</text>
</comment>
<dbReference type="Proteomes" id="UP000095488">
    <property type="component" value="Unassembled WGS sequence"/>
</dbReference>
<comment type="function">
    <text evidence="3">Removes the formyl group from the N-terminal Met of newly synthesized proteins. Requires at least a dipeptide for an efficient rate of reaction. N-terminal L-methionine is a prerequisite for activity but the enzyme has broad specificity at other positions.</text>
</comment>
<sequence length="145" mass="16487">MAIRNLRINEDEVLRKKCREVDNITDRIKITIKDMIETMYDKNGVGLAAPQVGILRRIFIIDAQDGEGIRVFINPQILETKGSQKDIEGCLSLPGRENEVERANYVKIKALDENGEEFVLEGEGLLARAIQHENDHLDGILFIDR</sequence>
<evidence type="ECO:0000256" key="2">
    <source>
        <dbReference type="ARBA" id="ARBA00023004"/>
    </source>
</evidence>
<keyword evidence="3" id="KW-0648">Protein biosynthesis</keyword>
<evidence type="ECO:0000313" key="4">
    <source>
        <dbReference type="EMBL" id="CUN49107.1"/>
    </source>
</evidence>
<dbReference type="NCBIfam" id="TIGR00079">
    <property type="entry name" value="pept_deformyl"/>
    <property type="match status" value="1"/>
</dbReference>
<reference evidence="4 5" key="1">
    <citation type="submission" date="2015-09" db="EMBL/GenBank/DDBJ databases">
        <authorList>
            <consortium name="Pathogen Informatics"/>
            <person name="Wu L."/>
            <person name="Ma J."/>
        </authorList>
    </citation>
    <scope>NUCLEOTIDE SEQUENCE [LARGE SCALE GENOMIC DNA]</scope>
    <source>
        <strain evidence="4 5">2789STDY5834858</strain>
    </source>
</reference>
<dbReference type="EC" id="3.5.1.88" evidence="3"/>
<feature type="binding site" evidence="3">
    <location>
        <position position="90"/>
    </location>
    <ligand>
        <name>Fe cation</name>
        <dbReference type="ChEBI" id="CHEBI:24875"/>
    </ligand>
</feature>
<dbReference type="GO" id="GO:0042586">
    <property type="term" value="F:peptide deformylase activity"/>
    <property type="evidence" value="ECO:0007669"/>
    <property type="project" value="UniProtKB-EC"/>
</dbReference>
<dbReference type="EMBL" id="CYZR01000001">
    <property type="protein sequence ID" value="CUN49107.1"/>
    <property type="molecule type" value="Genomic_DNA"/>
</dbReference>
<feature type="active site" evidence="3">
    <location>
        <position position="133"/>
    </location>
</feature>
<dbReference type="RefSeq" id="WP_055257208.1">
    <property type="nucleotide sequence ID" value="NZ_CABIXL010000001.1"/>
</dbReference>
<keyword evidence="5" id="KW-1185">Reference proteome</keyword>
<dbReference type="CDD" id="cd00487">
    <property type="entry name" value="Pep_deformylase"/>
    <property type="match status" value="1"/>
</dbReference>
<keyword evidence="3" id="KW-0479">Metal-binding</keyword>
<protein>
    <recommendedName>
        <fullName evidence="3">Peptide deformylase</fullName>
        <shortName evidence="3">PDF</shortName>
        <ecNumber evidence="3">3.5.1.88</ecNumber>
    </recommendedName>
    <alternativeName>
        <fullName evidence="3">Polypeptide deformylase</fullName>
    </alternativeName>
</protein>
<dbReference type="InterPro" id="IPR023635">
    <property type="entry name" value="Peptide_deformylase"/>
</dbReference>
<keyword evidence="2 3" id="KW-0408">Iron</keyword>
<dbReference type="PIRSF" id="PIRSF004749">
    <property type="entry name" value="Pep_def"/>
    <property type="match status" value="1"/>
</dbReference>
<dbReference type="PRINTS" id="PR01576">
    <property type="entry name" value="PDEFORMYLASE"/>
</dbReference>
<feature type="binding site" evidence="3">
    <location>
        <position position="132"/>
    </location>
    <ligand>
        <name>Fe cation</name>
        <dbReference type="ChEBI" id="CHEBI:24875"/>
    </ligand>
</feature>
<keyword evidence="3 4" id="KW-0378">Hydrolase</keyword>
<dbReference type="SUPFAM" id="SSF56420">
    <property type="entry name" value="Peptide deformylase"/>
    <property type="match status" value="1"/>
</dbReference>
<dbReference type="PANTHER" id="PTHR10458">
    <property type="entry name" value="PEPTIDE DEFORMYLASE"/>
    <property type="match status" value="1"/>
</dbReference>
<proteinExistence type="inferred from homology"/>
<dbReference type="Pfam" id="PF01327">
    <property type="entry name" value="Pep_deformylase"/>
    <property type="match status" value="1"/>
</dbReference>
<comment type="catalytic activity">
    <reaction evidence="3">
        <text>N-terminal N-formyl-L-methionyl-[peptide] + H2O = N-terminal L-methionyl-[peptide] + formate</text>
        <dbReference type="Rhea" id="RHEA:24420"/>
        <dbReference type="Rhea" id="RHEA-COMP:10639"/>
        <dbReference type="Rhea" id="RHEA-COMP:10640"/>
        <dbReference type="ChEBI" id="CHEBI:15377"/>
        <dbReference type="ChEBI" id="CHEBI:15740"/>
        <dbReference type="ChEBI" id="CHEBI:49298"/>
        <dbReference type="ChEBI" id="CHEBI:64731"/>
        <dbReference type="EC" id="3.5.1.88"/>
    </reaction>
</comment>
<evidence type="ECO:0000313" key="5">
    <source>
        <dbReference type="Proteomes" id="UP000095488"/>
    </source>
</evidence>
<evidence type="ECO:0000256" key="1">
    <source>
        <dbReference type="ARBA" id="ARBA00010759"/>
    </source>
</evidence>
<dbReference type="PANTHER" id="PTHR10458:SF22">
    <property type="entry name" value="PEPTIDE DEFORMYLASE"/>
    <property type="match status" value="1"/>
</dbReference>